<gene>
    <name evidence="1" type="ORF">ACWI_28320</name>
</gene>
<dbReference type="STRING" id="52694.ACWI_28320"/>
<protein>
    <submittedName>
        <fullName evidence="1">Uncharacterized protein</fullName>
    </submittedName>
</protein>
<evidence type="ECO:0000313" key="1">
    <source>
        <dbReference type="EMBL" id="OFV69694.1"/>
    </source>
</evidence>
<proteinExistence type="predicted"/>
<accession>A0A1F2PFD0</accession>
<comment type="caution">
    <text evidence="1">The sequence shown here is derived from an EMBL/GenBank/DDBJ whole genome shotgun (WGS) entry which is preliminary data.</text>
</comment>
<dbReference type="EMBL" id="LKEU01000037">
    <property type="protein sequence ID" value="OFV69694.1"/>
    <property type="molecule type" value="Genomic_DNA"/>
</dbReference>
<dbReference type="RefSeq" id="WP_070372094.1">
    <property type="nucleotide sequence ID" value="NZ_LKEU01000037.1"/>
</dbReference>
<dbReference type="Proteomes" id="UP000176244">
    <property type="component" value="Unassembled WGS sequence"/>
</dbReference>
<dbReference type="OrthoDB" id="1776523at2"/>
<dbReference type="AlphaFoldDB" id="A0A1F2PFD0"/>
<name>A0A1F2PFD0_9FIRM</name>
<sequence>MTTTFYGNQGVVNSIILDMETDFEKQLRFLNTIKFTDDFKPEWLPDIVKITFIIEPSLGQFGRPNLIIIAEEKSLQRHVIFVESKISAYDDASEKLNIKLFPNKYKDIGDKLNIRLALMYRLAKAYHYQKDGGFIEDVDEAYKLYHDVPKVLKKPVMIKLCIDKFGYNPDFLFVALTNDPVDIQPFKNANFLPPIGVSGWRAEKQSFGLISFAMLEEQNLVDPQKGYYALSKDNVLHLPAETGSSNNDPTIRTIVLDQWHPDLKLNLEEFLVSLGDRLTTSKVITFNGSYSIKAEDGRTLVKLFADKEKMYITLRNDNIPIAFKDKPRIKIGVGLNAKSFVLIYSGTDYLTGDHYNQLAMDLIEIIVDFVEQ</sequence>
<organism evidence="1 2">
    <name type="scientific">Acetobacterium wieringae</name>
    <dbReference type="NCBI Taxonomy" id="52694"/>
    <lineage>
        <taxon>Bacteria</taxon>
        <taxon>Bacillati</taxon>
        <taxon>Bacillota</taxon>
        <taxon>Clostridia</taxon>
        <taxon>Eubacteriales</taxon>
        <taxon>Eubacteriaceae</taxon>
        <taxon>Acetobacterium</taxon>
    </lineage>
</organism>
<evidence type="ECO:0000313" key="2">
    <source>
        <dbReference type="Proteomes" id="UP000176244"/>
    </source>
</evidence>
<reference evidence="1 2" key="1">
    <citation type="submission" date="2015-09" db="EMBL/GenBank/DDBJ databases">
        <title>Genome sequence of Acetobacterium wieringae DSM 1911.</title>
        <authorList>
            <person name="Poehlein A."/>
            <person name="Bengelsdorf F.R."/>
            <person name="Schiel-Bengelsdorf B."/>
            <person name="Duerre P."/>
            <person name="Daniel R."/>
        </authorList>
    </citation>
    <scope>NUCLEOTIDE SEQUENCE [LARGE SCALE GENOMIC DNA]</scope>
    <source>
        <strain evidence="1 2">DSM 1911</strain>
    </source>
</reference>